<dbReference type="InterPro" id="IPR013583">
    <property type="entry name" value="MCTP_C"/>
</dbReference>
<dbReference type="InterPro" id="IPR035892">
    <property type="entry name" value="C2_domain_sf"/>
</dbReference>
<feature type="region of interest" description="Disordered" evidence="8">
    <location>
        <begin position="142"/>
        <end position="251"/>
    </location>
</feature>
<feature type="compositionally biased region" description="Low complexity" evidence="8">
    <location>
        <begin position="197"/>
        <end position="215"/>
    </location>
</feature>
<gene>
    <name evidence="11" type="ORF">Sango_2901800</name>
</gene>
<sequence length="1011" mass="113304">MAAVRKLIVEVVDARNLLPKDGHGASSPYVILDFHGQRRKTRTVIRDLNPLWNEALEFNVGKTSEVLGDMLELDVFHDKNVGPTTRNNFLGRVRLSSRQFVKKGEEALIYYPLEKKSLLSWIQGEIGLKIYFVDEVVPPPEEVKPETAPAPVEPPPPESAAPPPAASDAPADEAEKNESSPGPPAEPPCDGDKPNEELPSAPPAEAAAPTPGENPADSDPAAAQEETNTLDPAPQSEQIPPGGQNPDQVMASVPSRFTPEVKANSINAPQPISRVSSVSSFLSDQSDRSTIERSSFDLVEKMHYLFVRVVKARSLPTAGSPVVKIAVSGCHVISKPARKTIFFEWDQTFAFNRDSPDSSPYLKCGICFDVGEIPLRDPPDSPLAPQWYRLEGGGAHRGDLMLATWIGTQADESFPDAWKTDTAGNPNSRSKVYQSPKLWYLRSTIIEAQDISMLIPLKESSFQVKVQLGFQVQKTKSVLTSAGAPSWSEDLMFVAAEPFTEHNLIFFLIENRSPKEQVIVGVARVPLTSIERRVDDRNVASRWFTLEDPNEERRVYRGRVHLRLCFDGGYHVMDEGAHVCSDYRPTARQLWKPAVGTVELGIIGCKNLLPMKTIKGKGSTDAYAVAKYGNKWVRTRTISDSLDPKWNEQYTWRVYDPSTVLTVGVFDSWEVFESDGCKESVRPDFRVGKVRIRISTLATGKVYRSVFPLLLLSQAGLKKMGDIELAVRFARATPTLDFLHVYSQALLPMMHHLKPLGMVQQEALRAIAVKIVSAHLSRSEPPLRREVVTYMLDADSNTFSMRKVRANWLRIINVIAGLLDVFKWVDETRSWKNPTATILVHALLVMLVWFPDLIIPTLAFYIFVVGAWNYRFRSRTSLPHFDPKMSLAESIDRDELDEEFDAMPCTRPNEIVRARYDKLRMLGARVQTVLGEFATQGERAQALVTWRDPRATGIFVGLCFIVAFLLYLVPSKMVAMAFGFYYLRHPIFRDRMPSPALNFFRRLPSLSDRML</sequence>
<dbReference type="Pfam" id="PF00168">
    <property type="entry name" value="C2"/>
    <property type="match status" value="4"/>
</dbReference>
<feature type="transmembrane region" description="Helical" evidence="9">
    <location>
        <begin position="954"/>
        <end position="983"/>
    </location>
</feature>
<reference evidence="11" key="1">
    <citation type="submission" date="2020-06" db="EMBL/GenBank/DDBJ databases">
        <authorList>
            <person name="Li T."/>
            <person name="Hu X."/>
            <person name="Zhang T."/>
            <person name="Song X."/>
            <person name="Zhang H."/>
            <person name="Dai N."/>
            <person name="Sheng W."/>
            <person name="Hou X."/>
            <person name="Wei L."/>
        </authorList>
    </citation>
    <scope>NUCLEOTIDE SEQUENCE</scope>
    <source>
        <strain evidence="11">K16</strain>
        <tissue evidence="11">Leaf</tissue>
    </source>
</reference>
<evidence type="ECO:0000313" key="12">
    <source>
        <dbReference type="Proteomes" id="UP001289374"/>
    </source>
</evidence>
<evidence type="ECO:0000256" key="8">
    <source>
        <dbReference type="SAM" id="MobiDB-lite"/>
    </source>
</evidence>
<evidence type="ECO:0000256" key="2">
    <source>
        <dbReference type="ARBA" id="ARBA00007923"/>
    </source>
</evidence>
<dbReference type="AlphaFoldDB" id="A0AAE1T4K1"/>
<feature type="domain" description="C2" evidence="10">
    <location>
        <begin position="1"/>
        <end position="110"/>
    </location>
</feature>
<keyword evidence="6 9" id="KW-1133">Transmembrane helix</keyword>
<keyword evidence="3 9" id="KW-0812">Transmembrane</keyword>
<feature type="transmembrane region" description="Helical" evidence="9">
    <location>
        <begin position="838"/>
        <end position="864"/>
    </location>
</feature>
<dbReference type="GO" id="GO:0016020">
    <property type="term" value="C:membrane"/>
    <property type="evidence" value="ECO:0007669"/>
    <property type="project" value="UniProtKB-SubCell"/>
</dbReference>
<keyword evidence="4" id="KW-0677">Repeat</keyword>
<dbReference type="PROSITE" id="PS50004">
    <property type="entry name" value="C2"/>
    <property type="match status" value="3"/>
</dbReference>
<evidence type="ECO:0000256" key="9">
    <source>
        <dbReference type="SAM" id="Phobius"/>
    </source>
</evidence>
<dbReference type="PANTHER" id="PTHR31425:SF35">
    <property type="entry name" value="MULTIPLE C2 DOMAIN AND TRANSMEMBRANE REGION PROTEIN 16"/>
    <property type="match status" value="1"/>
</dbReference>
<dbReference type="SUPFAM" id="SSF49562">
    <property type="entry name" value="C2 domain (Calcium/lipid-binding domain, CaLB)"/>
    <property type="match status" value="4"/>
</dbReference>
<comment type="caution">
    <text evidence="11">The sequence shown here is derived from an EMBL/GenBank/DDBJ whole genome shotgun (WGS) entry which is preliminary data.</text>
</comment>
<evidence type="ECO:0000256" key="5">
    <source>
        <dbReference type="ARBA" id="ARBA00022837"/>
    </source>
</evidence>
<dbReference type="CDD" id="cd04022">
    <property type="entry name" value="C2A_MCTP_PRT_plant"/>
    <property type="match status" value="1"/>
</dbReference>
<feature type="domain" description="C2" evidence="10">
    <location>
        <begin position="422"/>
        <end position="544"/>
    </location>
</feature>
<comment type="similarity">
    <text evidence="2">Belongs to the MCTP family.</text>
</comment>
<name>A0AAE1T4K1_9LAMI</name>
<dbReference type="CDD" id="cd04019">
    <property type="entry name" value="C2C_MCTP_PRT_plant"/>
    <property type="match status" value="1"/>
</dbReference>
<comment type="subcellular location">
    <subcellularLocation>
        <location evidence="1">Membrane</location>
        <topology evidence="1">Multi-pass membrane protein</topology>
    </subcellularLocation>
</comment>
<keyword evidence="7 9" id="KW-0472">Membrane</keyword>
<keyword evidence="12" id="KW-1185">Reference proteome</keyword>
<evidence type="ECO:0000259" key="10">
    <source>
        <dbReference type="PROSITE" id="PS50004"/>
    </source>
</evidence>
<dbReference type="InterPro" id="IPR047258">
    <property type="entry name" value="C2C_MCTP_PRT_plant"/>
</dbReference>
<dbReference type="FunFam" id="2.60.40.150:FF:000090">
    <property type="entry name" value="C2 domain-containing protein"/>
    <property type="match status" value="1"/>
</dbReference>
<dbReference type="Pfam" id="PF08372">
    <property type="entry name" value="PRT_C"/>
    <property type="match status" value="1"/>
</dbReference>
<protein>
    <submittedName>
        <fullName evidence="11">Protein QUIRKY</fullName>
    </submittedName>
</protein>
<organism evidence="11 12">
    <name type="scientific">Sesamum angolense</name>
    <dbReference type="NCBI Taxonomy" id="2727404"/>
    <lineage>
        <taxon>Eukaryota</taxon>
        <taxon>Viridiplantae</taxon>
        <taxon>Streptophyta</taxon>
        <taxon>Embryophyta</taxon>
        <taxon>Tracheophyta</taxon>
        <taxon>Spermatophyta</taxon>
        <taxon>Magnoliopsida</taxon>
        <taxon>eudicotyledons</taxon>
        <taxon>Gunneridae</taxon>
        <taxon>Pentapetalae</taxon>
        <taxon>asterids</taxon>
        <taxon>lamiids</taxon>
        <taxon>Lamiales</taxon>
        <taxon>Pedaliaceae</taxon>
        <taxon>Sesamum</taxon>
    </lineage>
</organism>
<evidence type="ECO:0000256" key="6">
    <source>
        <dbReference type="ARBA" id="ARBA00022989"/>
    </source>
</evidence>
<keyword evidence="5" id="KW-0106">Calcium</keyword>
<evidence type="ECO:0000256" key="3">
    <source>
        <dbReference type="ARBA" id="ARBA00022692"/>
    </source>
</evidence>
<dbReference type="PANTHER" id="PTHR31425">
    <property type="entry name" value="PHOSPHORIBOSYLANTHRANILATE TRANSFERASE ISOFORM 1"/>
    <property type="match status" value="1"/>
</dbReference>
<dbReference type="SMART" id="SM00239">
    <property type="entry name" value="C2"/>
    <property type="match status" value="4"/>
</dbReference>
<feature type="compositionally biased region" description="Polar residues" evidence="8">
    <location>
        <begin position="225"/>
        <end position="238"/>
    </location>
</feature>
<dbReference type="InterPro" id="IPR047259">
    <property type="entry name" value="QUIRKY-like"/>
</dbReference>
<evidence type="ECO:0000256" key="4">
    <source>
        <dbReference type="ARBA" id="ARBA00022737"/>
    </source>
</evidence>
<evidence type="ECO:0000313" key="11">
    <source>
        <dbReference type="EMBL" id="KAK4382138.1"/>
    </source>
</evidence>
<dbReference type="Proteomes" id="UP001289374">
    <property type="component" value="Unassembled WGS sequence"/>
</dbReference>
<dbReference type="EMBL" id="JACGWL010000754">
    <property type="protein sequence ID" value="KAK4382138.1"/>
    <property type="molecule type" value="Genomic_DNA"/>
</dbReference>
<reference evidence="11" key="2">
    <citation type="journal article" date="2024" name="Plant">
        <title>Genomic evolution and insights into agronomic trait innovations of Sesamum species.</title>
        <authorList>
            <person name="Miao H."/>
            <person name="Wang L."/>
            <person name="Qu L."/>
            <person name="Liu H."/>
            <person name="Sun Y."/>
            <person name="Le M."/>
            <person name="Wang Q."/>
            <person name="Wei S."/>
            <person name="Zheng Y."/>
            <person name="Lin W."/>
            <person name="Duan Y."/>
            <person name="Cao H."/>
            <person name="Xiong S."/>
            <person name="Wang X."/>
            <person name="Wei L."/>
            <person name="Li C."/>
            <person name="Ma Q."/>
            <person name="Ju M."/>
            <person name="Zhao R."/>
            <person name="Li G."/>
            <person name="Mu C."/>
            <person name="Tian Q."/>
            <person name="Mei H."/>
            <person name="Zhang T."/>
            <person name="Gao T."/>
            <person name="Zhang H."/>
        </authorList>
    </citation>
    <scope>NUCLEOTIDE SEQUENCE</scope>
    <source>
        <strain evidence="11">K16</strain>
    </source>
</reference>
<dbReference type="InterPro" id="IPR000008">
    <property type="entry name" value="C2_dom"/>
</dbReference>
<dbReference type="CDD" id="cd08379">
    <property type="entry name" value="C2D_MCTP_PRT_plant"/>
    <property type="match status" value="1"/>
</dbReference>
<accession>A0AAE1T4K1</accession>
<dbReference type="Gene3D" id="2.60.40.150">
    <property type="entry name" value="C2 domain"/>
    <property type="match status" value="3"/>
</dbReference>
<proteinExistence type="inferred from homology"/>
<evidence type="ECO:0000256" key="7">
    <source>
        <dbReference type="ARBA" id="ARBA00023136"/>
    </source>
</evidence>
<feature type="domain" description="C2" evidence="10">
    <location>
        <begin position="579"/>
        <end position="707"/>
    </location>
</feature>
<feature type="compositionally biased region" description="Pro residues" evidence="8">
    <location>
        <begin position="151"/>
        <end position="165"/>
    </location>
</feature>
<evidence type="ECO:0000256" key="1">
    <source>
        <dbReference type="ARBA" id="ARBA00004141"/>
    </source>
</evidence>
<dbReference type="InterPro" id="IPR047255">
    <property type="entry name" value="C2D_MCTP_PRT_plant"/>
</dbReference>